<name>S9V7M9_9TRYP</name>
<feature type="transmembrane region" description="Helical" evidence="1">
    <location>
        <begin position="46"/>
        <end position="66"/>
    </location>
</feature>
<proteinExistence type="predicted"/>
<accession>S9V7M9</accession>
<evidence type="ECO:0000256" key="1">
    <source>
        <dbReference type="SAM" id="Phobius"/>
    </source>
</evidence>
<feature type="transmembrane region" description="Helical" evidence="1">
    <location>
        <begin position="78"/>
        <end position="98"/>
    </location>
</feature>
<organism evidence="2 3">
    <name type="scientific">Strigomonas culicis</name>
    <dbReference type="NCBI Taxonomy" id="28005"/>
    <lineage>
        <taxon>Eukaryota</taxon>
        <taxon>Discoba</taxon>
        <taxon>Euglenozoa</taxon>
        <taxon>Kinetoplastea</taxon>
        <taxon>Metakinetoplastina</taxon>
        <taxon>Trypanosomatida</taxon>
        <taxon>Trypanosomatidae</taxon>
        <taxon>Strigomonadinae</taxon>
        <taxon>Strigomonas</taxon>
    </lineage>
</organism>
<gene>
    <name evidence="2" type="ORF">STCU_07998</name>
</gene>
<protein>
    <recommendedName>
        <fullName evidence="4">FAD-binding domain-containing protein</fullName>
    </recommendedName>
</protein>
<keyword evidence="1" id="KW-0472">Membrane</keyword>
<dbReference type="AlphaFoldDB" id="S9V7M9"/>
<keyword evidence="1" id="KW-1133">Transmembrane helix</keyword>
<evidence type="ECO:0008006" key="4">
    <source>
        <dbReference type="Google" id="ProtNLM"/>
    </source>
</evidence>
<evidence type="ECO:0000313" key="2">
    <source>
        <dbReference type="EMBL" id="EPY22961.1"/>
    </source>
</evidence>
<reference evidence="2 3" key="1">
    <citation type="journal article" date="2013" name="PLoS ONE">
        <title>Predicting the Proteins of Angomonas deanei, Strigomonas culicis and Their Respective Endosymbionts Reveals New Aspects of the Trypanosomatidae Family.</title>
        <authorList>
            <person name="Motta M.C."/>
            <person name="Martins A.C."/>
            <person name="de Souza S.S."/>
            <person name="Catta-Preta C.M."/>
            <person name="Silva R."/>
            <person name="Klein C.C."/>
            <person name="de Almeida L.G."/>
            <person name="de Lima Cunha O."/>
            <person name="Ciapina L.P."/>
            <person name="Brocchi M."/>
            <person name="Colabardini A.C."/>
            <person name="de Araujo Lima B."/>
            <person name="Machado C.R."/>
            <person name="de Almeida Soares C.M."/>
            <person name="Probst C.M."/>
            <person name="de Menezes C.B."/>
            <person name="Thompson C.E."/>
            <person name="Bartholomeu D.C."/>
            <person name="Gradia D.F."/>
            <person name="Pavoni D.P."/>
            <person name="Grisard E.C."/>
            <person name="Fantinatti-Garboggini F."/>
            <person name="Marchini F.K."/>
            <person name="Rodrigues-Luiz G.F."/>
            <person name="Wagner G."/>
            <person name="Goldman G.H."/>
            <person name="Fietto J.L."/>
            <person name="Elias M.C."/>
            <person name="Goldman M.H."/>
            <person name="Sagot M.F."/>
            <person name="Pereira M."/>
            <person name="Stoco P.H."/>
            <person name="de Mendonca-Neto R.P."/>
            <person name="Teixeira S.M."/>
            <person name="Maciel T.E."/>
            <person name="de Oliveira Mendes T.A."/>
            <person name="Urmenyi T.P."/>
            <person name="de Souza W."/>
            <person name="Schenkman S."/>
            <person name="de Vasconcelos A.T."/>
        </authorList>
    </citation>
    <scope>NUCLEOTIDE SEQUENCE [LARGE SCALE GENOMIC DNA]</scope>
</reference>
<dbReference type="Gene3D" id="3.50.50.60">
    <property type="entry name" value="FAD/NAD(P)-binding domain"/>
    <property type="match status" value="1"/>
</dbReference>
<dbReference type="EMBL" id="ATMH01007998">
    <property type="protein sequence ID" value="EPY22961.1"/>
    <property type="molecule type" value="Genomic_DNA"/>
</dbReference>
<sequence>MGCTHARVLFLHVHKHIPIATSCLVAYLHYCLLVHMQKYVHSFSSFFFFLNMYAALLSFLPLKVVFSGTNMYAVKPWGSVFLIGCSVGTYAMGIGMRWRESSVTIIEKKTSPSYERQANRRCVLTEQTIKLLTDLGCTEGRVRSIVRPSKGWRFLTPQLEVRRESSTFPGCAIGETTFHCEEGALLRMLRTEFLRFGGSVNWETEAYEPFESSDGTDTWSLRKDYGFGTGAEAILTTAANTALTAQLVAPDPGRIAVLFDVQQGVSDVETHDKGALFGDQSDTFILVGDGAALHGWLLDERRCAWRSVRRATTKNAADAEPGEQWDKLVKDMLQRAERKSTQVVALPGTTPAIQDSAYHHRISVLGDGLLPVDPFEWRGDNARCMIEEASTLCRAFYGKKYHRGDVATLLRGVEQDGIVKRANLLRRDLQDAEHFLAVHPLLQPEPSSTVDEAKKLEES</sequence>
<keyword evidence="1" id="KW-0812">Transmembrane</keyword>
<dbReference type="OrthoDB" id="274913at2759"/>
<dbReference type="Proteomes" id="UP000015354">
    <property type="component" value="Unassembled WGS sequence"/>
</dbReference>
<feature type="transmembrane region" description="Helical" evidence="1">
    <location>
        <begin position="17"/>
        <end position="34"/>
    </location>
</feature>
<keyword evidence="3" id="KW-1185">Reference proteome</keyword>
<evidence type="ECO:0000313" key="3">
    <source>
        <dbReference type="Proteomes" id="UP000015354"/>
    </source>
</evidence>
<comment type="caution">
    <text evidence="2">The sequence shown here is derived from an EMBL/GenBank/DDBJ whole genome shotgun (WGS) entry which is preliminary data.</text>
</comment>
<dbReference type="InterPro" id="IPR036188">
    <property type="entry name" value="FAD/NAD-bd_sf"/>
</dbReference>
<dbReference type="SUPFAM" id="SSF51905">
    <property type="entry name" value="FAD/NAD(P)-binding domain"/>
    <property type="match status" value="1"/>
</dbReference>